<feature type="repeat" description="MBT" evidence="2">
    <location>
        <begin position="233"/>
        <end position="360"/>
    </location>
</feature>
<reference evidence="3" key="2">
    <citation type="submission" date="2014-03" db="EMBL/GenBank/DDBJ databases">
        <title>The whipworm genome and dual-species transcriptomics of an intimate host-pathogen interaction.</title>
        <authorList>
            <person name="Foth B.J."/>
            <person name="Tsai I.J."/>
            <person name="Reid A.J."/>
            <person name="Bancroft A.J."/>
            <person name="Nichol S."/>
            <person name="Tracey A."/>
            <person name="Holroyd N."/>
            <person name="Cotton J.A."/>
            <person name="Stanley E.J."/>
            <person name="Zarowiecki M."/>
            <person name="Liu J.Z."/>
            <person name="Huckvale T."/>
            <person name="Cooper P.J."/>
            <person name="Grencis R.K."/>
            <person name="Berriman M."/>
        </authorList>
    </citation>
    <scope>NUCLEOTIDE SEQUENCE [LARGE SCALE GENOMIC DNA]</scope>
    <source>
        <strain evidence="3">Edinburgh</strain>
    </source>
</reference>
<accession>A0A5S6Q9P2</accession>
<reference evidence="3" key="1">
    <citation type="submission" date="2013-11" db="EMBL/GenBank/DDBJ databases">
        <authorList>
            <person name="Aslett M."/>
        </authorList>
    </citation>
    <scope>NUCLEOTIDE SEQUENCE [LARGE SCALE GENOMIC DNA]</scope>
    <source>
        <strain evidence="3">Edinburgh</strain>
    </source>
</reference>
<dbReference type="SMART" id="SM00561">
    <property type="entry name" value="MBT"/>
    <property type="match status" value="3"/>
</dbReference>
<evidence type="ECO:0000313" key="3">
    <source>
        <dbReference type="Proteomes" id="UP000046395"/>
    </source>
</evidence>
<dbReference type="GO" id="GO:0045892">
    <property type="term" value="P:negative regulation of DNA-templated transcription"/>
    <property type="evidence" value="ECO:0007669"/>
    <property type="project" value="TreeGrafter"/>
</dbReference>
<dbReference type="STRING" id="70415.A0A5S6Q9P2"/>
<dbReference type="PANTHER" id="PTHR12247:SF129">
    <property type="entry name" value="SOP-2-RELATED PROTEIN 3"/>
    <property type="match status" value="1"/>
</dbReference>
<sequence length="480" mass="54431">MKPCRPLIIPTTYDPWMTYCWSDKIGKSGFTAAPVSAFKHSPWAPGPDSLSRNVKVEVPNMDYIIERAPFLASSCYWIATMVRVEGYKVLLRYEGFGDSSHDFWINIYTADVHPVAWCAKTGNILQPPKALHPLAYDWKRRLRKLIEGSHSFPDNFQEIVREHCKPVDVAVRLETIDYRCSANAVVPVTVRSSVASRVNVIEWEGSGSSFVESTSQRCFQMNCNIKSPFLFPVGWAVYFEYPIRCSESYLEAVAQKCGPDFYFTEDDEKLLSPQIELVRRSQSDNKDGYLSCFLSGMKIEAIDPLLPTAVQVGTIVKTLRDDYYIVRFDGTDKERCYHVDSAFVLPPGFCQAAGIDLCPPPGFENNFTWHDYLTATDSLAASHTIFRLEPYDREFKVGQSLEATDVVRGGQVYPGTIVQMCGRLLKIHFDGYPEDATHWFDFESPDIYPVGWCEMVGVQLCAPGDWPYDKSASLQWQNAM</sequence>
<dbReference type="WBParaSite" id="TMUE_1000003677.3">
    <property type="protein sequence ID" value="TMUE_1000003677.3"/>
    <property type="gene ID" value="WBGene00287663"/>
</dbReference>
<proteinExistence type="predicted"/>
<dbReference type="GO" id="GO:0005634">
    <property type="term" value="C:nucleus"/>
    <property type="evidence" value="ECO:0007669"/>
    <property type="project" value="InterPro"/>
</dbReference>
<reference evidence="4" key="3">
    <citation type="submission" date="2019-12" db="UniProtKB">
        <authorList>
            <consortium name="WormBaseParasite"/>
        </authorList>
    </citation>
    <scope>IDENTIFICATION</scope>
</reference>
<keyword evidence="1" id="KW-0677">Repeat</keyword>
<evidence type="ECO:0000256" key="1">
    <source>
        <dbReference type="ARBA" id="ARBA00022737"/>
    </source>
</evidence>
<feature type="repeat" description="MBT" evidence="2">
    <location>
        <begin position="367"/>
        <end position="463"/>
    </location>
</feature>
<evidence type="ECO:0000313" key="4">
    <source>
        <dbReference type="WBParaSite" id="TMUE_1000003677.1"/>
    </source>
</evidence>
<dbReference type="InterPro" id="IPR050548">
    <property type="entry name" value="PcG_chromatin_remod_factors"/>
</dbReference>
<dbReference type="WBParaSite" id="TMUE_1000003677.1">
    <property type="protein sequence ID" value="TMUE_1000003677.1"/>
    <property type="gene ID" value="WBGene00287663"/>
</dbReference>
<dbReference type="PROSITE" id="PS51079">
    <property type="entry name" value="MBT"/>
    <property type="match status" value="3"/>
</dbReference>
<dbReference type="PANTHER" id="PTHR12247">
    <property type="entry name" value="POLYCOMB GROUP PROTEIN"/>
    <property type="match status" value="1"/>
</dbReference>
<dbReference type="WBParaSite" id="TMUE_1000003677.2">
    <property type="protein sequence ID" value="TMUE_1000003677.2"/>
    <property type="gene ID" value="WBGene00287663"/>
</dbReference>
<keyword evidence="3" id="KW-1185">Reference proteome</keyword>
<dbReference type="GO" id="GO:0042393">
    <property type="term" value="F:histone binding"/>
    <property type="evidence" value="ECO:0007669"/>
    <property type="project" value="TreeGrafter"/>
</dbReference>
<dbReference type="InterPro" id="IPR004092">
    <property type="entry name" value="Mbt"/>
</dbReference>
<dbReference type="SUPFAM" id="SSF63748">
    <property type="entry name" value="Tudor/PWWP/MBT"/>
    <property type="match status" value="4"/>
</dbReference>
<dbReference type="CDD" id="cd20097">
    <property type="entry name" value="MBT_dSfmbt-like_rpt1"/>
    <property type="match status" value="1"/>
</dbReference>
<dbReference type="AlphaFoldDB" id="A0A5S6Q9P2"/>
<dbReference type="GO" id="GO:0003682">
    <property type="term" value="F:chromatin binding"/>
    <property type="evidence" value="ECO:0007669"/>
    <property type="project" value="TreeGrafter"/>
</dbReference>
<dbReference type="Pfam" id="PF02820">
    <property type="entry name" value="MBT"/>
    <property type="match status" value="4"/>
</dbReference>
<dbReference type="Proteomes" id="UP000046395">
    <property type="component" value="Unassembled WGS sequence"/>
</dbReference>
<dbReference type="Gene3D" id="2.30.30.140">
    <property type="match status" value="4"/>
</dbReference>
<feature type="repeat" description="MBT" evidence="2">
    <location>
        <begin position="19"/>
        <end position="128"/>
    </location>
</feature>
<protein>
    <submittedName>
        <fullName evidence="4">SLED domain-containing protein</fullName>
    </submittedName>
</protein>
<dbReference type="WBParaSite" id="TMUE_1000003677.4">
    <property type="protein sequence ID" value="TMUE_1000003677.4"/>
    <property type="gene ID" value="WBGene00287663"/>
</dbReference>
<organism evidence="3 4">
    <name type="scientific">Trichuris muris</name>
    <name type="common">Mouse whipworm</name>
    <dbReference type="NCBI Taxonomy" id="70415"/>
    <lineage>
        <taxon>Eukaryota</taxon>
        <taxon>Metazoa</taxon>
        <taxon>Ecdysozoa</taxon>
        <taxon>Nematoda</taxon>
        <taxon>Enoplea</taxon>
        <taxon>Dorylaimia</taxon>
        <taxon>Trichinellida</taxon>
        <taxon>Trichuridae</taxon>
        <taxon>Trichuris</taxon>
    </lineage>
</organism>
<name>A0A5S6Q9P2_TRIMR</name>
<evidence type="ECO:0000256" key="2">
    <source>
        <dbReference type="PROSITE-ProRule" id="PRU00459"/>
    </source>
</evidence>